<dbReference type="GO" id="GO:0038023">
    <property type="term" value="F:signaling receptor activity"/>
    <property type="evidence" value="ECO:0007669"/>
    <property type="project" value="InterPro"/>
</dbReference>
<evidence type="ECO:0000256" key="7">
    <source>
        <dbReference type="ARBA" id="ARBA00022729"/>
    </source>
</evidence>
<keyword evidence="6 14" id="KW-0812">Transmembrane</keyword>
<dbReference type="Gene3D" id="2.40.170.20">
    <property type="entry name" value="TonB-dependent receptor, beta-barrel domain"/>
    <property type="match status" value="1"/>
</dbReference>
<dbReference type="Gene3D" id="3.55.50.30">
    <property type="match status" value="1"/>
</dbReference>
<dbReference type="PANTHER" id="PTHR32552">
    <property type="entry name" value="FERRICHROME IRON RECEPTOR-RELATED"/>
    <property type="match status" value="1"/>
</dbReference>
<dbReference type="InterPro" id="IPR010105">
    <property type="entry name" value="TonB_sidphr_rcpt"/>
</dbReference>
<keyword evidence="7" id="KW-0732">Signal</keyword>
<evidence type="ECO:0000256" key="12">
    <source>
        <dbReference type="ARBA" id="ARBA00023170"/>
    </source>
</evidence>
<name>A0A549SSA2_METSR</name>
<comment type="subcellular location">
    <subcellularLocation>
        <location evidence="1 14">Cell outer membrane</location>
        <topology evidence="1 14">Multi-pass membrane protein</topology>
    </subcellularLocation>
</comment>
<evidence type="ECO:0000259" key="17">
    <source>
        <dbReference type="SMART" id="SM00965"/>
    </source>
</evidence>
<dbReference type="Pfam" id="PF07660">
    <property type="entry name" value="STN"/>
    <property type="match status" value="1"/>
</dbReference>
<dbReference type="SMART" id="SM00965">
    <property type="entry name" value="STN"/>
    <property type="match status" value="1"/>
</dbReference>
<dbReference type="CDD" id="cd01347">
    <property type="entry name" value="ligand_gated_channel"/>
    <property type="match status" value="1"/>
</dbReference>
<feature type="domain" description="Secretin/TonB short N-terminal" evidence="17">
    <location>
        <begin position="60"/>
        <end position="112"/>
    </location>
</feature>
<dbReference type="PROSITE" id="PS52016">
    <property type="entry name" value="TONB_DEPENDENT_REC_3"/>
    <property type="match status" value="1"/>
</dbReference>
<keyword evidence="5" id="KW-0410">Iron transport</keyword>
<dbReference type="SUPFAM" id="SSF56935">
    <property type="entry name" value="Porins"/>
    <property type="match status" value="1"/>
</dbReference>
<dbReference type="GO" id="GO:0009279">
    <property type="term" value="C:cell outer membrane"/>
    <property type="evidence" value="ECO:0007669"/>
    <property type="project" value="UniProtKB-SubCell"/>
</dbReference>
<evidence type="ECO:0000256" key="13">
    <source>
        <dbReference type="ARBA" id="ARBA00023237"/>
    </source>
</evidence>
<keyword evidence="10 15" id="KW-0798">TonB box</keyword>
<evidence type="ECO:0000256" key="3">
    <source>
        <dbReference type="ARBA" id="ARBA00022448"/>
    </source>
</evidence>
<dbReference type="Pfam" id="PF07715">
    <property type="entry name" value="Plug"/>
    <property type="match status" value="1"/>
</dbReference>
<dbReference type="InterPro" id="IPR037066">
    <property type="entry name" value="Plug_dom_sf"/>
</dbReference>
<evidence type="ECO:0000256" key="15">
    <source>
        <dbReference type="RuleBase" id="RU003357"/>
    </source>
</evidence>
<reference evidence="18 19" key="1">
    <citation type="submission" date="2019-07" db="EMBL/GenBank/DDBJ databases">
        <title>Ln-dependent methylotrophs.</title>
        <authorList>
            <person name="Tani A."/>
        </authorList>
    </citation>
    <scope>NUCLEOTIDE SEQUENCE [LARGE SCALE GENOMIC DNA]</scope>
    <source>
        <strain evidence="18 19">SM89A</strain>
    </source>
</reference>
<dbReference type="InterPro" id="IPR036942">
    <property type="entry name" value="Beta-barrel_TonB_sf"/>
</dbReference>
<dbReference type="GO" id="GO:0015344">
    <property type="term" value="F:siderophore uptake transmembrane transporter activity"/>
    <property type="evidence" value="ECO:0007669"/>
    <property type="project" value="TreeGrafter"/>
</dbReference>
<keyword evidence="3 14" id="KW-0813">Transport</keyword>
<keyword evidence="11 14" id="KW-0472">Membrane</keyword>
<organism evidence="18 19">
    <name type="scientific">Methylosinus sporium</name>
    <dbReference type="NCBI Taxonomy" id="428"/>
    <lineage>
        <taxon>Bacteria</taxon>
        <taxon>Pseudomonadati</taxon>
        <taxon>Pseudomonadota</taxon>
        <taxon>Alphaproteobacteria</taxon>
        <taxon>Hyphomicrobiales</taxon>
        <taxon>Methylocystaceae</taxon>
        <taxon>Methylosinus</taxon>
    </lineage>
</organism>
<dbReference type="Proteomes" id="UP000316781">
    <property type="component" value="Unassembled WGS sequence"/>
</dbReference>
<protein>
    <submittedName>
        <fullName evidence="18">TonB-dependent receptor</fullName>
    </submittedName>
</protein>
<dbReference type="InterPro" id="IPR000531">
    <property type="entry name" value="Beta-barrel_TonB"/>
</dbReference>
<dbReference type="NCBIfam" id="TIGR01783">
    <property type="entry name" value="TonB-siderophor"/>
    <property type="match status" value="1"/>
</dbReference>
<evidence type="ECO:0000256" key="1">
    <source>
        <dbReference type="ARBA" id="ARBA00004571"/>
    </source>
</evidence>
<dbReference type="Gene3D" id="2.170.130.10">
    <property type="entry name" value="TonB-dependent receptor, plug domain"/>
    <property type="match status" value="1"/>
</dbReference>
<keyword evidence="8" id="KW-0408">Iron</keyword>
<dbReference type="InterPro" id="IPR039426">
    <property type="entry name" value="TonB-dep_rcpt-like"/>
</dbReference>
<dbReference type="PANTHER" id="PTHR32552:SF68">
    <property type="entry name" value="FERRICHROME OUTER MEMBRANE TRANSPORTER_PHAGE RECEPTOR"/>
    <property type="match status" value="1"/>
</dbReference>
<evidence type="ECO:0000256" key="2">
    <source>
        <dbReference type="ARBA" id="ARBA00009810"/>
    </source>
</evidence>
<evidence type="ECO:0000256" key="14">
    <source>
        <dbReference type="PROSITE-ProRule" id="PRU01360"/>
    </source>
</evidence>
<sequence length="833" mass="90646">MGSTVAAAAFGALMTGAGVSDSPAQAAIAPQERSGAIQTYRIPAGSVASALNVIADENDLHVLYDARLTHGRMTPGLSGKYSVREALGALLAGTGLTYEFSRDGQAVSIVLAQNDNGTQTDASGATPLPTIDIGAQTNGRGDDARARPAPGPGDRYTGYNAMSAPATLKVDTPLLKTPIAVEVVTRQTMDDQQAISVNDALVSNVSGVTQGISAIELFKVRGFYNTVGNVYKNGLMEYRLRNLDTTNLQSIEVLKGPAAMLFGRGEPGGIINLVVKRPLETPYFSLHQQVKSFGETRTTVDATGPLNDEKSVLYRFNGEFYSTDSYRNFVTDRNLFIAPTITIRPTEQFKVNIDFEYQNKTYVDDYPIFPAIGGAPANIPVSRYLGEPSIMKSTPNHFERKRIAYDATYEFLPGWSLTNRLSYYHIDTNNENLQIMGVNQATGVMSRTVNFLPGYGEDSFGANVDLKGRFTTGPIEHSVLLGYDYFGTYLPVNISYFFSPIRAINIYAPTYWLPENPYRGMASYGAAGQKWTGVYGQDMLSFFDDSVHVLLGGRYDWTETGSNKIGTSDYAARASYVNVYSNAFSPRVGVVYQPLPWISLFGDFTQSFGANNGTTQNLAPLAPQKGEQYEAGVKAELLDKRLSLTMAYFDIVKSNVPYTDPTNTRNTLLIGKARSQGFEFDLTGRIDDNWSVIANYTHDDVRTVEGSPSYNPLTLITTQLAVSGKTLAGSPRNYGNLWVKYEADGAFRGLGLGAGVSVSESYLGDNANSFVVPGYAIVNGMISYTTQIAGLTVTGQLNVKNIGDARYFPASYDRYTIQTGAPRTFLGSLRVEF</sequence>
<keyword evidence="9" id="KW-0406">Ion transport</keyword>
<dbReference type="GO" id="GO:0015891">
    <property type="term" value="P:siderophore transport"/>
    <property type="evidence" value="ECO:0007669"/>
    <property type="project" value="InterPro"/>
</dbReference>
<comment type="similarity">
    <text evidence="2 14 15">Belongs to the TonB-dependent receptor family.</text>
</comment>
<dbReference type="InterPro" id="IPR011662">
    <property type="entry name" value="Secretin/TonB_short_N"/>
</dbReference>
<evidence type="ECO:0000313" key="18">
    <source>
        <dbReference type="EMBL" id="TRL32493.1"/>
    </source>
</evidence>
<evidence type="ECO:0000256" key="9">
    <source>
        <dbReference type="ARBA" id="ARBA00023065"/>
    </source>
</evidence>
<keyword evidence="4 14" id="KW-1134">Transmembrane beta strand</keyword>
<dbReference type="RefSeq" id="WP_142863256.1">
    <property type="nucleotide sequence ID" value="NZ_VJMF01000046.1"/>
</dbReference>
<gene>
    <name evidence="18" type="ORF">FM996_12320</name>
</gene>
<keyword evidence="13 14" id="KW-0998">Cell outer membrane</keyword>
<evidence type="ECO:0000256" key="8">
    <source>
        <dbReference type="ARBA" id="ARBA00023004"/>
    </source>
</evidence>
<evidence type="ECO:0000256" key="6">
    <source>
        <dbReference type="ARBA" id="ARBA00022692"/>
    </source>
</evidence>
<evidence type="ECO:0000256" key="4">
    <source>
        <dbReference type="ARBA" id="ARBA00022452"/>
    </source>
</evidence>
<comment type="caution">
    <text evidence="18">The sequence shown here is derived from an EMBL/GenBank/DDBJ whole genome shotgun (WGS) entry which is preliminary data.</text>
</comment>
<dbReference type="EMBL" id="VJMF01000046">
    <property type="protein sequence ID" value="TRL32493.1"/>
    <property type="molecule type" value="Genomic_DNA"/>
</dbReference>
<evidence type="ECO:0000313" key="19">
    <source>
        <dbReference type="Proteomes" id="UP000316781"/>
    </source>
</evidence>
<feature type="region of interest" description="Disordered" evidence="16">
    <location>
        <begin position="118"/>
        <end position="153"/>
    </location>
</feature>
<evidence type="ECO:0000256" key="10">
    <source>
        <dbReference type="ARBA" id="ARBA00023077"/>
    </source>
</evidence>
<keyword evidence="12 18" id="KW-0675">Receptor</keyword>
<evidence type="ECO:0000256" key="16">
    <source>
        <dbReference type="SAM" id="MobiDB-lite"/>
    </source>
</evidence>
<dbReference type="AlphaFoldDB" id="A0A549SSA2"/>
<proteinExistence type="inferred from homology"/>
<evidence type="ECO:0000256" key="5">
    <source>
        <dbReference type="ARBA" id="ARBA00022496"/>
    </source>
</evidence>
<accession>A0A549SSA2</accession>
<evidence type="ECO:0000256" key="11">
    <source>
        <dbReference type="ARBA" id="ARBA00023136"/>
    </source>
</evidence>
<dbReference type="InterPro" id="IPR012910">
    <property type="entry name" value="Plug_dom"/>
</dbReference>
<dbReference type="Pfam" id="PF00593">
    <property type="entry name" value="TonB_dep_Rec_b-barrel"/>
    <property type="match status" value="1"/>
</dbReference>